<dbReference type="InterPro" id="IPR050282">
    <property type="entry name" value="Cycloisomerase_2"/>
</dbReference>
<dbReference type="InterPro" id="IPR011048">
    <property type="entry name" value="Haem_d1_sf"/>
</dbReference>
<dbReference type="InterPro" id="IPR019405">
    <property type="entry name" value="Lactonase_7-beta_prop"/>
</dbReference>
<name>A0ABS2Q3R6_9BACL</name>
<organism evidence="2 3">
    <name type="scientific">Scopulibacillus daqui</name>
    <dbReference type="NCBI Taxonomy" id="1469162"/>
    <lineage>
        <taxon>Bacteria</taxon>
        <taxon>Bacillati</taxon>
        <taxon>Bacillota</taxon>
        <taxon>Bacilli</taxon>
        <taxon>Bacillales</taxon>
        <taxon>Sporolactobacillaceae</taxon>
        <taxon>Scopulibacillus</taxon>
    </lineage>
</organism>
<dbReference type="PANTHER" id="PTHR30344:SF1">
    <property type="entry name" value="6-PHOSPHOGLUCONOLACTONASE"/>
    <property type="match status" value="1"/>
</dbReference>
<keyword evidence="3" id="KW-1185">Reference proteome</keyword>
<dbReference type="Gene3D" id="2.130.10.10">
    <property type="entry name" value="YVTN repeat-like/Quinoprotein amine dehydrogenase"/>
    <property type="match status" value="1"/>
</dbReference>
<dbReference type="SUPFAM" id="SSF51004">
    <property type="entry name" value="C-terminal (heme d1) domain of cytochrome cd1-nitrite reductase"/>
    <property type="match status" value="1"/>
</dbReference>
<evidence type="ECO:0000313" key="2">
    <source>
        <dbReference type="EMBL" id="MBM7646938.1"/>
    </source>
</evidence>
<gene>
    <name evidence="2" type="ORF">JOD45_003173</name>
</gene>
<dbReference type="EMBL" id="JAFBER010000034">
    <property type="protein sequence ID" value="MBM7646938.1"/>
    <property type="molecule type" value="Genomic_DNA"/>
</dbReference>
<comment type="caution">
    <text evidence="2">The sequence shown here is derived from an EMBL/GenBank/DDBJ whole genome shotgun (WGS) entry which is preliminary data.</text>
</comment>
<protein>
    <submittedName>
        <fullName evidence="2">6-phosphogluconolactonase</fullName>
        <ecNumber evidence="2">3.1.1.31</ecNumber>
    </submittedName>
</protein>
<dbReference type="RefSeq" id="WP_205004809.1">
    <property type="nucleotide sequence ID" value="NZ_JAFBER010000034.1"/>
</dbReference>
<comment type="similarity">
    <text evidence="1">Belongs to the cycloisomerase 2 family.</text>
</comment>
<proteinExistence type="inferred from homology"/>
<accession>A0ABS2Q3R6</accession>
<dbReference type="Pfam" id="PF10282">
    <property type="entry name" value="Lactonase"/>
    <property type="match status" value="1"/>
</dbReference>
<keyword evidence="2" id="KW-0378">Hydrolase</keyword>
<sequence>MAENQKLIGFIGTYTKGDSEGIYSFTLDAAAEKLGDVKPAAQLDNPTYVTVSKDNQYLYSVMKEGEKGGAAAFAINGKNGRGHLECLNKQLSEGASPCHISVDNDNQCVVTANYHKGTVEAYMTSDDGSLNPVSSVIEHHGSGPNKDRQEKPHVHFAGFTPDEKYIAVVDLGTDQLITYSLNNGALKEVSRLSVKPGSGPRHLAFHPNGKYAYLMTELSNEVIALAYHSAEGSFTELQTISAIPEDFNENSQGSAIHISSDGRFVYAANRGHDSIALFSVDQDSGNLAFVEHTSTEGHWPRDFALDPTENFLVASNQHSGSIVLFKRDKETGKLKFIQSDAAVPDPVCVKFLHV</sequence>
<dbReference type="EC" id="3.1.1.31" evidence="2"/>
<dbReference type="Proteomes" id="UP000808914">
    <property type="component" value="Unassembled WGS sequence"/>
</dbReference>
<dbReference type="PANTHER" id="PTHR30344">
    <property type="entry name" value="6-PHOSPHOGLUCONOLACTONASE-RELATED"/>
    <property type="match status" value="1"/>
</dbReference>
<reference evidence="2 3" key="1">
    <citation type="submission" date="2021-01" db="EMBL/GenBank/DDBJ databases">
        <title>Genomic Encyclopedia of Type Strains, Phase IV (KMG-IV): sequencing the most valuable type-strain genomes for metagenomic binning, comparative biology and taxonomic classification.</title>
        <authorList>
            <person name="Goeker M."/>
        </authorList>
    </citation>
    <scope>NUCLEOTIDE SEQUENCE [LARGE SCALE GENOMIC DNA]</scope>
    <source>
        <strain evidence="2 3">DSM 28236</strain>
    </source>
</reference>
<dbReference type="InterPro" id="IPR015943">
    <property type="entry name" value="WD40/YVTN_repeat-like_dom_sf"/>
</dbReference>
<evidence type="ECO:0000313" key="3">
    <source>
        <dbReference type="Proteomes" id="UP000808914"/>
    </source>
</evidence>
<dbReference type="GO" id="GO:0017057">
    <property type="term" value="F:6-phosphogluconolactonase activity"/>
    <property type="evidence" value="ECO:0007669"/>
    <property type="project" value="UniProtKB-EC"/>
</dbReference>
<evidence type="ECO:0000256" key="1">
    <source>
        <dbReference type="ARBA" id="ARBA00005564"/>
    </source>
</evidence>